<gene>
    <name evidence="2" type="ORF">BN765_00886</name>
</gene>
<dbReference type="CDD" id="cd00229">
    <property type="entry name" value="SGNH_hydrolase"/>
    <property type="match status" value="1"/>
</dbReference>
<dbReference type="GO" id="GO:0016787">
    <property type="term" value="F:hydrolase activity"/>
    <property type="evidence" value="ECO:0007669"/>
    <property type="project" value="UniProtKB-KW"/>
</dbReference>
<dbReference type="InterPro" id="IPR043472">
    <property type="entry name" value="Macro_dom-like"/>
</dbReference>
<dbReference type="Gene3D" id="3.40.50.1110">
    <property type="entry name" value="SGNH hydrolase"/>
    <property type="match status" value="1"/>
</dbReference>
<comment type="caution">
    <text evidence="2">The sequence shown here is derived from an EMBL/GenBank/DDBJ whole genome shotgun (WGS) entry which is preliminary data.</text>
</comment>
<dbReference type="PANTHER" id="PTHR35596:SF1">
    <property type="entry name" value="MICROBIAL-TYPE PARG CATALYTIC DOMAIN-CONTAINING PROTEIN"/>
    <property type="match status" value="1"/>
</dbReference>
<dbReference type="EMBL" id="CBBU010000170">
    <property type="protein sequence ID" value="CDA41932.1"/>
    <property type="molecule type" value="Genomic_DNA"/>
</dbReference>
<evidence type="ECO:0000313" key="2">
    <source>
        <dbReference type="EMBL" id="CDA41932.1"/>
    </source>
</evidence>
<dbReference type="PANTHER" id="PTHR35596">
    <property type="entry name" value="DUF2263 DOMAIN-CONTAINING PROTEIN"/>
    <property type="match status" value="1"/>
</dbReference>
<dbReference type="Proteomes" id="UP000018175">
    <property type="component" value="Unassembled WGS sequence"/>
</dbReference>
<dbReference type="InterPro" id="IPR036514">
    <property type="entry name" value="SGNH_hydro_sf"/>
</dbReference>
<dbReference type="AlphaFoldDB" id="R6AL91"/>
<dbReference type="Pfam" id="PF10021">
    <property type="entry name" value="PARG_cat_microb"/>
    <property type="match status" value="1"/>
</dbReference>
<dbReference type="SUPFAM" id="SSF52266">
    <property type="entry name" value="SGNH hydrolase"/>
    <property type="match status" value="1"/>
</dbReference>
<feature type="domain" description="Microbial-type PARG catalytic" evidence="1">
    <location>
        <begin position="22"/>
        <end position="145"/>
    </location>
</feature>
<dbReference type="InterPro" id="IPR032588">
    <property type="entry name" value="Lipase_GDSL_lke"/>
</dbReference>
<dbReference type="SUPFAM" id="SSF52949">
    <property type="entry name" value="Macro domain-like"/>
    <property type="match status" value="1"/>
</dbReference>
<reference evidence="2" key="1">
    <citation type="submission" date="2012-11" db="EMBL/GenBank/DDBJ databases">
        <title>Dependencies among metagenomic species, viruses, plasmids and units of genetic variation.</title>
        <authorList>
            <person name="Nielsen H.B."/>
            <person name="Almeida M."/>
            <person name="Juncker A.S."/>
            <person name="Rasmussen S."/>
            <person name="Li J."/>
            <person name="Sunagawa S."/>
            <person name="Plichta D."/>
            <person name="Gautier L."/>
            <person name="Le Chatelier E."/>
            <person name="Peletier E."/>
            <person name="Bonde I."/>
            <person name="Nielsen T."/>
            <person name="Manichanh C."/>
            <person name="Arumugam M."/>
            <person name="Batto J."/>
            <person name="Santos M.B.Q.D."/>
            <person name="Blom N."/>
            <person name="Borruel N."/>
            <person name="Burgdorf K.S."/>
            <person name="Boumezbeur F."/>
            <person name="Casellas F."/>
            <person name="Dore J."/>
            <person name="Guarner F."/>
            <person name="Hansen T."/>
            <person name="Hildebrand F."/>
            <person name="Kaas R.S."/>
            <person name="Kennedy S."/>
            <person name="Kristiansen K."/>
            <person name="Kultima J.R."/>
            <person name="Leonard P."/>
            <person name="Levenez F."/>
            <person name="Lund O."/>
            <person name="Moumen B."/>
            <person name="Le Paslier D."/>
            <person name="Pons N."/>
            <person name="Pedersen O."/>
            <person name="Prifti E."/>
            <person name="Qin J."/>
            <person name="Raes J."/>
            <person name="Tap J."/>
            <person name="Tims S."/>
            <person name="Ussery D.W."/>
            <person name="Yamada T."/>
            <person name="MetaHit consortium"/>
            <person name="Renault P."/>
            <person name="Sicheritz-Ponten T."/>
            <person name="Bork P."/>
            <person name="Wang J."/>
            <person name="Brunak S."/>
            <person name="Ehrlich S.D."/>
        </authorList>
    </citation>
    <scope>NUCLEOTIDE SEQUENCE [LARGE SCALE GENOMIC DNA]</scope>
</reference>
<accession>R6AL91</accession>
<keyword evidence="2" id="KW-0378">Hydrolase</keyword>
<proteinExistence type="predicted"/>
<dbReference type="Pfam" id="PF16255">
    <property type="entry name" value="Lipase_GDSL_lke"/>
    <property type="match status" value="1"/>
</dbReference>
<sequence length="570" mass="65244">MLSDELINCFKDTFQISIYTRVSYNTNYSIKSNKVYMEGFVSTQKRKEEHAVINICSGTTFSIVRNYLQYGRVAVLNFANPVIPGGGVGNGAMAQEECLCRSSNLYACISASNVYEEYYGYHRNLKNYFYSDRLIYTKDVTVFKNDNIVPQIMPQEYWFSVDVITCSAPFIGKRKYTNKKALKEIFKGRIKNIFEAAIDNEVDVLVLGAFGCGAFKNPPQVVAEAFYDVIIENEYDKRFKYIVFAIKSTNNDNPYEPCPNIFAFEKKFFGDSANSGLDVHIKSEEFGKLRWIDNYSLSRIYGTVELPNGRILRGENEFGTYFKWRERNKYFGRQFSILGDSISTLGGYNPNGYKVFYYGDNSTKSNVAEFKDTWWGRVIDFFDGELLVNNSWSGSRVTKLVGNEGLFPSGCSDERTSALHINSVKPDVIIIYLGINDWAFGVRTGIETKLLTDIDSELFEAAYRVMLKKIKLNYPDSEVWCCTLSETYMSSKPDFRFPHKYAGIHIEDFNDIIRNIVYESNCKLIDLYNMRKPYDSIDGIHPNKQGMQTIAGLVCYSMADTEGRTILLPN</sequence>
<dbReference type="InterPro" id="IPR012664">
    <property type="entry name" value="CHP02452"/>
</dbReference>
<dbReference type="InterPro" id="IPR019261">
    <property type="entry name" value="PARG_cat_microbial"/>
</dbReference>
<dbReference type="Gene3D" id="3.40.220.10">
    <property type="entry name" value="Leucine Aminopeptidase, subunit E, domain 1"/>
    <property type="match status" value="1"/>
</dbReference>
<organism evidence="2">
    <name type="scientific">Lachnospira eligens CAG:72</name>
    <dbReference type="NCBI Taxonomy" id="1263077"/>
    <lineage>
        <taxon>Bacteria</taxon>
        <taxon>Bacillati</taxon>
        <taxon>Bacillota</taxon>
        <taxon>Clostridia</taxon>
        <taxon>Lachnospirales</taxon>
        <taxon>Lachnospiraceae</taxon>
        <taxon>Lachnospira</taxon>
    </lineage>
</organism>
<dbReference type="NCBIfam" id="TIGR02452">
    <property type="entry name" value="TIGR02452 family protein"/>
    <property type="match status" value="1"/>
</dbReference>
<evidence type="ECO:0000259" key="1">
    <source>
        <dbReference type="Pfam" id="PF10021"/>
    </source>
</evidence>
<protein>
    <submittedName>
        <fullName evidence="2">GDSL-like Lipase/Acylhydrolase</fullName>
    </submittedName>
</protein>
<name>R6AL91_9FIRM</name>